<organism evidence="1 2">
    <name type="scientific">Actinomadura violacea</name>
    <dbReference type="NCBI Taxonomy" id="2819934"/>
    <lineage>
        <taxon>Bacteria</taxon>
        <taxon>Bacillati</taxon>
        <taxon>Actinomycetota</taxon>
        <taxon>Actinomycetes</taxon>
        <taxon>Streptosporangiales</taxon>
        <taxon>Thermomonosporaceae</taxon>
        <taxon>Actinomadura</taxon>
    </lineage>
</organism>
<keyword evidence="2" id="KW-1185">Reference proteome</keyword>
<proteinExistence type="predicted"/>
<evidence type="ECO:0000313" key="2">
    <source>
        <dbReference type="Proteomes" id="UP000680206"/>
    </source>
</evidence>
<comment type="caution">
    <text evidence="1">The sequence shown here is derived from an EMBL/GenBank/DDBJ whole genome shotgun (WGS) entry which is preliminary data.</text>
</comment>
<name>A0ABS3S6M1_9ACTN</name>
<dbReference type="EMBL" id="JAGEPF010000037">
    <property type="protein sequence ID" value="MBO2464651.1"/>
    <property type="molecule type" value="Genomic_DNA"/>
</dbReference>
<reference evidence="1 2" key="1">
    <citation type="submission" date="2021-03" db="EMBL/GenBank/DDBJ databases">
        <title>Actinomadura violae sp. nov., isolated from lichen in Thailand.</title>
        <authorList>
            <person name="Kanchanasin P."/>
            <person name="Saeng-In P."/>
            <person name="Phongsopitanun W."/>
            <person name="Yuki M."/>
            <person name="Kudo T."/>
            <person name="Ohkuma M."/>
            <person name="Tanasupawat S."/>
        </authorList>
    </citation>
    <scope>NUCLEOTIDE SEQUENCE [LARGE SCALE GENOMIC DNA]</scope>
    <source>
        <strain evidence="1 2">LCR2-06</strain>
    </source>
</reference>
<evidence type="ECO:0000313" key="1">
    <source>
        <dbReference type="EMBL" id="MBO2464651.1"/>
    </source>
</evidence>
<sequence length="87" mass="8882">MIALLAVMVLVYAARESGRPAPKAAPGGCVYVPVGAPVRVHPLPGFDTGVRFESINDVRQPVTGACVPVHAVTGTDTCGIGAARIDT</sequence>
<gene>
    <name evidence="1" type="ORF">J4709_44485</name>
</gene>
<protein>
    <submittedName>
        <fullName evidence="1">Uncharacterized protein</fullName>
    </submittedName>
</protein>
<accession>A0ABS3S6M1</accession>
<dbReference type="RefSeq" id="WP_208251354.1">
    <property type="nucleotide sequence ID" value="NZ_JAGEPF010000037.1"/>
</dbReference>
<dbReference type="Proteomes" id="UP000680206">
    <property type="component" value="Unassembled WGS sequence"/>
</dbReference>